<dbReference type="Pfam" id="PF02055">
    <property type="entry name" value="Glyco_hydro_30"/>
    <property type="match status" value="1"/>
</dbReference>
<keyword evidence="8" id="KW-1185">Reference proteome</keyword>
<dbReference type="Proteomes" id="UP000007590">
    <property type="component" value="Chromosome"/>
</dbReference>
<evidence type="ECO:0000256" key="3">
    <source>
        <dbReference type="ARBA" id="ARBA00022801"/>
    </source>
</evidence>
<dbReference type="STRING" id="929556.Solca_1072"/>
<keyword evidence="4" id="KW-0326">Glycosidase</keyword>
<dbReference type="GO" id="GO:0016020">
    <property type="term" value="C:membrane"/>
    <property type="evidence" value="ECO:0007669"/>
    <property type="project" value="GOC"/>
</dbReference>
<feature type="domain" description="Glycosyl hydrolase family 30 TIM-barrel" evidence="5">
    <location>
        <begin position="91"/>
        <end position="430"/>
    </location>
</feature>
<dbReference type="AlphaFoldDB" id="H8KVC1"/>
<name>H8KVC1_SOLCM</name>
<dbReference type="HOGENOM" id="CLU_014379_1_1_10"/>
<protein>
    <submittedName>
        <fullName evidence="7">O-glycosyl hydrolase</fullName>
    </submittedName>
</protein>
<dbReference type="InterPro" id="IPR033453">
    <property type="entry name" value="Glyco_hydro_30_TIM-barrel"/>
</dbReference>
<feature type="domain" description="Glycosyl hydrolase family 30 beta sandwich" evidence="6">
    <location>
        <begin position="433"/>
        <end position="493"/>
    </location>
</feature>
<accession>H8KVC1</accession>
<dbReference type="InterPro" id="IPR017853">
    <property type="entry name" value="GH"/>
</dbReference>
<dbReference type="Gene3D" id="2.60.40.1180">
    <property type="entry name" value="Golgi alpha-mannosidase II"/>
    <property type="match status" value="1"/>
</dbReference>
<evidence type="ECO:0000259" key="5">
    <source>
        <dbReference type="Pfam" id="PF02055"/>
    </source>
</evidence>
<dbReference type="SUPFAM" id="SSF51445">
    <property type="entry name" value="(Trans)glycosidases"/>
    <property type="match status" value="1"/>
</dbReference>
<dbReference type="EMBL" id="CP003349">
    <property type="protein sequence ID" value="AFD06179.1"/>
    <property type="molecule type" value="Genomic_DNA"/>
</dbReference>
<dbReference type="GO" id="GO:0004348">
    <property type="term" value="F:glucosylceramidase activity"/>
    <property type="evidence" value="ECO:0007669"/>
    <property type="project" value="InterPro"/>
</dbReference>
<dbReference type="PANTHER" id="PTHR11069:SF23">
    <property type="entry name" value="LYSOSOMAL ACID GLUCOSYLCERAMIDASE"/>
    <property type="match status" value="1"/>
</dbReference>
<comment type="similarity">
    <text evidence="1 4">Belongs to the glycosyl hydrolase 30 family.</text>
</comment>
<dbReference type="Gene3D" id="3.20.20.80">
    <property type="entry name" value="Glycosidases"/>
    <property type="match status" value="1"/>
</dbReference>
<evidence type="ECO:0000256" key="1">
    <source>
        <dbReference type="ARBA" id="ARBA00005382"/>
    </source>
</evidence>
<evidence type="ECO:0000256" key="2">
    <source>
        <dbReference type="ARBA" id="ARBA00022729"/>
    </source>
</evidence>
<dbReference type="KEGG" id="scn:Solca_1072"/>
<dbReference type="InterPro" id="IPR013780">
    <property type="entry name" value="Glyco_hydro_b"/>
</dbReference>
<dbReference type="GO" id="GO:0006680">
    <property type="term" value="P:glucosylceramide catabolic process"/>
    <property type="evidence" value="ECO:0007669"/>
    <property type="project" value="TreeGrafter"/>
</dbReference>
<gene>
    <name evidence="7" type="ordered locus">Solca_1072</name>
</gene>
<dbReference type="PANTHER" id="PTHR11069">
    <property type="entry name" value="GLUCOSYLCERAMIDASE"/>
    <property type="match status" value="1"/>
</dbReference>
<dbReference type="PRINTS" id="PR00843">
    <property type="entry name" value="GLHYDRLASE30"/>
</dbReference>
<dbReference type="InterPro" id="IPR033452">
    <property type="entry name" value="GH30_C"/>
</dbReference>
<reference evidence="7" key="1">
    <citation type="submission" date="2012-02" db="EMBL/GenBank/DDBJ databases">
        <title>The complete genome of Solitalea canadensis DSM 3403.</title>
        <authorList>
            <consortium name="US DOE Joint Genome Institute (JGI-PGF)"/>
            <person name="Lucas S."/>
            <person name="Copeland A."/>
            <person name="Lapidus A."/>
            <person name="Glavina del Rio T."/>
            <person name="Dalin E."/>
            <person name="Tice H."/>
            <person name="Bruce D."/>
            <person name="Goodwin L."/>
            <person name="Pitluck S."/>
            <person name="Peters L."/>
            <person name="Ovchinnikova G."/>
            <person name="Lu M."/>
            <person name="Kyrpides N."/>
            <person name="Mavromatis K."/>
            <person name="Ivanova N."/>
            <person name="Brettin T."/>
            <person name="Detter J.C."/>
            <person name="Han C."/>
            <person name="Larimer F."/>
            <person name="Land M."/>
            <person name="Hauser L."/>
            <person name="Markowitz V."/>
            <person name="Cheng J.-F."/>
            <person name="Hugenholtz P."/>
            <person name="Woyke T."/>
            <person name="Wu D."/>
            <person name="Spring S."/>
            <person name="Schroeder M."/>
            <person name="Kopitz M."/>
            <person name="Brambilla E."/>
            <person name="Klenk H.-P."/>
            <person name="Eisen J.A."/>
        </authorList>
    </citation>
    <scope>NUCLEOTIDE SEQUENCE</scope>
    <source>
        <strain evidence="7">DSM 3403</strain>
    </source>
</reference>
<dbReference type="InterPro" id="IPR001139">
    <property type="entry name" value="Glyco_hydro_30"/>
</dbReference>
<dbReference type="eggNOG" id="COG5520">
    <property type="taxonomic scope" value="Bacteria"/>
</dbReference>
<proteinExistence type="inferred from homology"/>
<evidence type="ECO:0000313" key="7">
    <source>
        <dbReference type="EMBL" id="AFD06179.1"/>
    </source>
</evidence>
<sequence>MTPELSLLTLILLHVMNKRVTLAAIFAVTCLTTQAQQKFNSNGKKVTVYTTAQQTDLRLSENGKLDFQTFPQPLETQVFVLLDPSKTFQTIEGIGGALTDASAETFAKLPAAVQKEFLTAYYDKDKGIGYTLARTNINSCDFSSGSYTYVKDNDTELKTFDIAHDKQYKIPLIKQATVAAGGTLKLYVSPWSPPAWMKDNNNMLQGGKLLPQYRQSWANYFAKFIKAYEALGIPVWGLTVQNEPMAKQTWESCIYTAEDERDFIKGYLGPTLHKEGLASKKLIAWDHNRDLIYQRASTILNDKAAAKYVWGIGFHWYETWNGGVMQFDNVKKVNEAYPDKQLIFTEGCKELFDITKVDDWTLGERYGYSIVNDFNSGTAAWTDWNVLLDETGGPNHVKNLCFAPIHADTKAGKLIYTNAYYYLGHFSKFVRPGAKRIASSSNRDQLSTTAFINPDGKIAVIVLNRSNDQLAYNLAIEGKAVATTSLPHSITTFVIE</sequence>
<evidence type="ECO:0000313" key="8">
    <source>
        <dbReference type="Proteomes" id="UP000007590"/>
    </source>
</evidence>
<evidence type="ECO:0000256" key="4">
    <source>
        <dbReference type="RuleBase" id="RU361188"/>
    </source>
</evidence>
<evidence type="ECO:0000259" key="6">
    <source>
        <dbReference type="Pfam" id="PF17189"/>
    </source>
</evidence>
<dbReference type="SUPFAM" id="SSF51011">
    <property type="entry name" value="Glycosyl hydrolase domain"/>
    <property type="match status" value="1"/>
</dbReference>
<organism evidence="7 8">
    <name type="scientific">Solitalea canadensis (strain ATCC 29591 / DSM 3403 / JCM 21819 / LMG 8368 / NBRC 15130 / NCIMB 12057 / USAM 9D)</name>
    <name type="common">Flexibacter canadensis</name>
    <dbReference type="NCBI Taxonomy" id="929556"/>
    <lineage>
        <taxon>Bacteria</taxon>
        <taxon>Pseudomonadati</taxon>
        <taxon>Bacteroidota</taxon>
        <taxon>Sphingobacteriia</taxon>
        <taxon>Sphingobacteriales</taxon>
        <taxon>Sphingobacteriaceae</taxon>
        <taxon>Solitalea</taxon>
    </lineage>
</organism>
<keyword evidence="2" id="KW-0732">Signal</keyword>
<dbReference type="Pfam" id="PF17189">
    <property type="entry name" value="Glyco_hydro_30C"/>
    <property type="match status" value="1"/>
</dbReference>
<keyword evidence="3 4" id="KW-0378">Hydrolase</keyword>